<dbReference type="InterPro" id="IPR036034">
    <property type="entry name" value="PDZ_sf"/>
</dbReference>
<dbReference type="SUPFAM" id="SSF50156">
    <property type="entry name" value="PDZ domain-like"/>
    <property type="match status" value="1"/>
</dbReference>
<evidence type="ECO:0000256" key="1">
    <source>
        <dbReference type="ARBA" id="ARBA00004170"/>
    </source>
</evidence>
<comment type="caution">
    <text evidence="10">The sequence shown here is derived from an EMBL/GenBank/DDBJ whole genome shotgun (WGS) entry which is preliminary data.</text>
</comment>
<comment type="subcellular location">
    <subcellularLocation>
        <location evidence="2">Cytoplasm</location>
        <location evidence="2">Cytoskeleton</location>
    </subcellularLocation>
    <subcellularLocation>
        <location evidence="1">Membrane</location>
        <topology evidence="1">Peripheral membrane protein</topology>
    </subcellularLocation>
</comment>
<protein>
    <submittedName>
        <fullName evidence="10">Beta-1-syntrophin</fullName>
    </submittedName>
</protein>
<name>A0ABD2Q0U5_9PLAT</name>
<dbReference type="InterPro" id="IPR015482">
    <property type="entry name" value="Syntrophin"/>
</dbReference>
<reference evidence="10 11" key="1">
    <citation type="submission" date="2024-11" db="EMBL/GenBank/DDBJ databases">
        <title>Adaptive evolution of stress response genes in parasites aligns with host niche diversity.</title>
        <authorList>
            <person name="Hahn C."/>
            <person name="Resl P."/>
        </authorList>
    </citation>
    <scope>NUCLEOTIDE SEQUENCE [LARGE SCALE GENOMIC DNA]</scope>
    <source>
        <strain evidence="10">EGGRZ-B1_66</strain>
        <tissue evidence="10">Body</tissue>
    </source>
</reference>
<dbReference type="Pfam" id="PF00595">
    <property type="entry name" value="PDZ"/>
    <property type="match status" value="1"/>
</dbReference>
<dbReference type="Gene3D" id="2.30.29.30">
    <property type="entry name" value="Pleckstrin-homology domain (PH domain)/Phosphotyrosine-binding domain (PTB)"/>
    <property type="match status" value="1"/>
</dbReference>
<organism evidence="10 11">
    <name type="scientific">Cichlidogyrus casuarinus</name>
    <dbReference type="NCBI Taxonomy" id="1844966"/>
    <lineage>
        <taxon>Eukaryota</taxon>
        <taxon>Metazoa</taxon>
        <taxon>Spiralia</taxon>
        <taxon>Lophotrochozoa</taxon>
        <taxon>Platyhelminthes</taxon>
        <taxon>Monogenea</taxon>
        <taxon>Monopisthocotylea</taxon>
        <taxon>Dactylogyridea</taxon>
        <taxon>Ancyrocephalidae</taxon>
        <taxon>Cichlidogyrus</taxon>
    </lineage>
</organism>
<sequence length="410" mass="45390">MLADTTGKLSIGDAILSVNGEDLRNATHDEAVKALKKCGKQVEMEVIHLKEVSSYFKSELNWPGTISLFEKIPALKIYRDSGSAILPLRLACVLKGLSSRDQSGCMVETHSPDGQQFCLFKFADRKLASIWFNAIHTQIDAINKACLTELNRLLPKHQELKLLGWLLESRLSNSTSAEMEAVGHGEKVKRAWKPVFAAISDRDLLLYDSAPVSKEEWGTPVQAHPLIATRLVTRTIGVTTSNQQNIAYTPGGHMMYTFATRTGSKFGVEAHSFAVTTSSDLANWARALVEGSHAAVEGANEVLVTCKWANNDCRLALHYETGITLLLKQANGLDADGWSSIGQPQQQVDILWHYPYEALKMTNDDGQSLLWIHFNDESEKELDMLGCPKPVVFILHNILSAKLNRYGLIT</sequence>
<dbReference type="Gene3D" id="2.30.42.10">
    <property type="match status" value="1"/>
</dbReference>
<feature type="domain" description="PDZ" evidence="9">
    <location>
        <begin position="1"/>
        <end position="50"/>
    </location>
</feature>
<evidence type="ECO:0000256" key="2">
    <source>
        <dbReference type="ARBA" id="ARBA00004245"/>
    </source>
</evidence>
<evidence type="ECO:0000313" key="11">
    <source>
        <dbReference type="Proteomes" id="UP001626550"/>
    </source>
</evidence>
<accession>A0ABD2Q0U5</accession>
<evidence type="ECO:0000256" key="3">
    <source>
        <dbReference type="ARBA" id="ARBA00010798"/>
    </source>
</evidence>
<evidence type="ECO:0000256" key="6">
    <source>
        <dbReference type="ARBA" id="ARBA00023136"/>
    </source>
</evidence>
<dbReference type="InterPro" id="IPR001478">
    <property type="entry name" value="PDZ"/>
</dbReference>
<dbReference type="Pfam" id="PF23012">
    <property type="entry name" value="Syntrophin_4th"/>
    <property type="match status" value="1"/>
</dbReference>
<proteinExistence type="inferred from homology"/>
<dbReference type="Pfam" id="PF18012">
    <property type="entry name" value="PH_17"/>
    <property type="match status" value="1"/>
</dbReference>
<dbReference type="GO" id="GO:0005856">
    <property type="term" value="C:cytoskeleton"/>
    <property type="evidence" value="ECO:0007669"/>
    <property type="project" value="UniProtKB-SubCell"/>
</dbReference>
<keyword evidence="6" id="KW-0472">Membrane</keyword>
<keyword evidence="5" id="KW-0677">Repeat</keyword>
<feature type="domain" description="PH" evidence="8">
    <location>
        <begin position="180"/>
        <end position="293"/>
    </location>
</feature>
<evidence type="ECO:0000313" key="10">
    <source>
        <dbReference type="EMBL" id="KAL3313260.1"/>
    </source>
</evidence>
<dbReference type="GO" id="GO:0016020">
    <property type="term" value="C:membrane"/>
    <property type="evidence" value="ECO:0007669"/>
    <property type="project" value="UniProtKB-SubCell"/>
</dbReference>
<dbReference type="PROSITE" id="PS50003">
    <property type="entry name" value="PH_DOMAIN"/>
    <property type="match status" value="1"/>
</dbReference>
<evidence type="ECO:0000256" key="4">
    <source>
        <dbReference type="ARBA" id="ARBA00022490"/>
    </source>
</evidence>
<keyword evidence="7" id="KW-0206">Cytoskeleton</keyword>
<comment type="similarity">
    <text evidence="3">Belongs to the syntrophin family.</text>
</comment>
<keyword evidence="11" id="KW-1185">Reference proteome</keyword>
<dbReference type="PANTHER" id="PTHR10554">
    <property type="entry name" value="SYNTROPHIN"/>
    <property type="match status" value="1"/>
</dbReference>
<evidence type="ECO:0000259" key="9">
    <source>
        <dbReference type="PROSITE" id="PS50106"/>
    </source>
</evidence>
<dbReference type="PANTHER" id="PTHR10554:SF12">
    <property type="entry name" value="IP02644P"/>
    <property type="match status" value="1"/>
</dbReference>
<dbReference type="InterPro" id="IPR011993">
    <property type="entry name" value="PH-like_dom_sf"/>
</dbReference>
<dbReference type="InterPro" id="IPR055108">
    <property type="entry name" value="Syntrophin_4th"/>
</dbReference>
<dbReference type="InterPro" id="IPR041428">
    <property type="entry name" value="PHsplit_syntrophin"/>
</dbReference>
<dbReference type="InterPro" id="IPR001849">
    <property type="entry name" value="PH_domain"/>
</dbReference>
<evidence type="ECO:0000256" key="7">
    <source>
        <dbReference type="ARBA" id="ARBA00023212"/>
    </source>
</evidence>
<evidence type="ECO:0000256" key="5">
    <source>
        <dbReference type="ARBA" id="ARBA00022737"/>
    </source>
</evidence>
<evidence type="ECO:0000259" key="8">
    <source>
        <dbReference type="PROSITE" id="PS50003"/>
    </source>
</evidence>
<dbReference type="SUPFAM" id="SSF50729">
    <property type="entry name" value="PH domain-like"/>
    <property type="match status" value="1"/>
</dbReference>
<dbReference type="PROSITE" id="PS50106">
    <property type="entry name" value="PDZ"/>
    <property type="match status" value="1"/>
</dbReference>
<dbReference type="AlphaFoldDB" id="A0ABD2Q0U5"/>
<dbReference type="EMBL" id="JBJKFK010001373">
    <property type="protein sequence ID" value="KAL3313260.1"/>
    <property type="molecule type" value="Genomic_DNA"/>
</dbReference>
<dbReference type="Proteomes" id="UP001626550">
    <property type="component" value="Unassembled WGS sequence"/>
</dbReference>
<gene>
    <name evidence="10" type="primary">SNTB1</name>
    <name evidence="10" type="ORF">Ciccas_008142</name>
</gene>
<keyword evidence="4" id="KW-0963">Cytoplasm</keyword>